<proteinExistence type="predicted"/>
<gene>
    <name evidence="2" type="ORF">NPIL_427061</name>
</gene>
<organism evidence="2 3">
    <name type="scientific">Nephila pilipes</name>
    <name type="common">Giant wood spider</name>
    <name type="synonym">Nephila maculata</name>
    <dbReference type="NCBI Taxonomy" id="299642"/>
    <lineage>
        <taxon>Eukaryota</taxon>
        <taxon>Metazoa</taxon>
        <taxon>Ecdysozoa</taxon>
        <taxon>Arthropoda</taxon>
        <taxon>Chelicerata</taxon>
        <taxon>Arachnida</taxon>
        <taxon>Araneae</taxon>
        <taxon>Araneomorphae</taxon>
        <taxon>Entelegynae</taxon>
        <taxon>Araneoidea</taxon>
        <taxon>Nephilidae</taxon>
        <taxon>Nephila</taxon>
    </lineage>
</organism>
<keyword evidence="3" id="KW-1185">Reference proteome</keyword>
<comment type="caution">
    <text evidence="2">The sequence shown here is derived from an EMBL/GenBank/DDBJ whole genome shotgun (WGS) entry which is preliminary data.</text>
</comment>
<reference evidence="2" key="1">
    <citation type="submission" date="2020-08" db="EMBL/GenBank/DDBJ databases">
        <title>Multicomponent nature underlies the extraordinary mechanical properties of spider dragline silk.</title>
        <authorList>
            <person name="Kono N."/>
            <person name="Nakamura H."/>
            <person name="Mori M."/>
            <person name="Yoshida Y."/>
            <person name="Ohtoshi R."/>
            <person name="Malay A.D."/>
            <person name="Moran D.A.P."/>
            <person name="Tomita M."/>
            <person name="Numata K."/>
            <person name="Arakawa K."/>
        </authorList>
    </citation>
    <scope>NUCLEOTIDE SEQUENCE</scope>
</reference>
<evidence type="ECO:0000313" key="3">
    <source>
        <dbReference type="Proteomes" id="UP000887013"/>
    </source>
</evidence>
<feature type="compositionally biased region" description="Low complexity" evidence="1">
    <location>
        <begin position="42"/>
        <end position="54"/>
    </location>
</feature>
<feature type="compositionally biased region" description="Low complexity" evidence="1">
    <location>
        <begin position="64"/>
        <end position="81"/>
    </location>
</feature>
<dbReference type="AlphaFoldDB" id="A0A8X6QBS5"/>
<protein>
    <submittedName>
        <fullName evidence="2">Uncharacterized protein</fullName>
    </submittedName>
</protein>
<name>A0A8X6QBS5_NEPPI</name>
<dbReference type="Proteomes" id="UP000887013">
    <property type="component" value="Unassembled WGS sequence"/>
</dbReference>
<dbReference type="EMBL" id="BMAW01030573">
    <property type="protein sequence ID" value="GFU17067.1"/>
    <property type="molecule type" value="Genomic_DNA"/>
</dbReference>
<accession>A0A8X6QBS5</accession>
<sequence>MLPNLTMPCIGTFKRKSSSEQEVSTASSKQYFKKFKSDEASQQQGAQTQFDQTGPSSKLDEVPLISRSQSLSSQDSNGSDIKVTGFVS</sequence>
<evidence type="ECO:0000313" key="2">
    <source>
        <dbReference type="EMBL" id="GFU17067.1"/>
    </source>
</evidence>
<evidence type="ECO:0000256" key="1">
    <source>
        <dbReference type="SAM" id="MobiDB-lite"/>
    </source>
</evidence>
<feature type="region of interest" description="Disordered" evidence="1">
    <location>
        <begin position="35"/>
        <end position="88"/>
    </location>
</feature>